<evidence type="ECO:0000256" key="1">
    <source>
        <dbReference type="SAM" id="MobiDB-lite"/>
    </source>
</evidence>
<evidence type="ECO:0000313" key="3">
    <source>
        <dbReference type="Proteomes" id="UP000002931"/>
    </source>
</evidence>
<accession>A3VH93</accession>
<keyword evidence="3" id="KW-1185">Reference proteome</keyword>
<proteinExistence type="predicted"/>
<comment type="caution">
    <text evidence="2">The sequence shown here is derived from an EMBL/GenBank/DDBJ whole genome shotgun (WGS) entry which is preliminary data.</text>
</comment>
<reference evidence="2 3" key="1">
    <citation type="journal article" date="2010" name="J. Bacteriol.">
        <title>Genome sequences of Pelagibaca bermudensis HTCC2601T and Maritimibacter alkaliphilus HTCC2654T, the type strains of two marine Roseobacter genera.</title>
        <authorList>
            <person name="Thrash J.C."/>
            <person name="Cho J.C."/>
            <person name="Ferriera S."/>
            <person name="Johnson J."/>
            <person name="Vergin K.L."/>
            <person name="Giovannoni S.J."/>
        </authorList>
    </citation>
    <scope>NUCLEOTIDE SEQUENCE [LARGE SCALE GENOMIC DNA]</scope>
    <source>
        <strain evidence="2 3">HTCC2654</strain>
    </source>
</reference>
<gene>
    <name evidence="2" type="ORF">RB2654_15220</name>
</gene>
<dbReference type="EMBL" id="AAMT01000008">
    <property type="protein sequence ID" value="EAQ12648.1"/>
    <property type="molecule type" value="Genomic_DNA"/>
</dbReference>
<name>A3VH93_9RHOB</name>
<organism evidence="2 3">
    <name type="scientific">Maritimibacter alkaliphilus HTCC2654</name>
    <dbReference type="NCBI Taxonomy" id="314271"/>
    <lineage>
        <taxon>Bacteria</taxon>
        <taxon>Pseudomonadati</taxon>
        <taxon>Pseudomonadota</taxon>
        <taxon>Alphaproteobacteria</taxon>
        <taxon>Rhodobacterales</taxon>
        <taxon>Roseobacteraceae</taxon>
        <taxon>Maritimibacter</taxon>
    </lineage>
</organism>
<sequence>MDAGRQQQLDHGRSRRQRVHDHAGRTGHHPRHYEQPERSGPP</sequence>
<dbReference type="HOGENOM" id="CLU_3253771_0_0_5"/>
<feature type="compositionally biased region" description="Basic and acidic residues" evidence="1">
    <location>
        <begin position="32"/>
        <end position="42"/>
    </location>
</feature>
<feature type="compositionally biased region" description="Basic residues" evidence="1">
    <location>
        <begin position="13"/>
        <end position="31"/>
    </location>
</feature>
<dbReference type="AlphaFoldDB" id="A3VH93"/>
<feature type="region of interest" description="Disordered" evidence="1">
    <location>
        <begin position="1"/>
        <end position="42"/>
    </location>
</feature>
<protein>
    <submittedName>
        <fullName evidence="2">Uncharacterized protein</fullName>
    </submittedName>
</protein>
<dbReference type="Proteomes" id="UP000002931">
    <property type="component" value="Unassembled WGS sequence"/>
</dbReference>
<evidence type="ECO:0000313" key="2">
    <source>
        <dbReference type="EMBL" id="EAQ12648.1"/>
    </source>
</evidence>